<name>A0ACB9HPQ0_9ASTR</name>
<dbReference type="EMBL" id="CM042028">
    <property type="protein sequence ID" value="KAI3797582.1"/>
    <property type="molecule type" value="Genomic_DNA"/>
</dbReference>
<organism evidence="1 2">
    <name type="scientific">Smallanthus sonchifolius</name>
    <dbReference type="NCBI Taxonomy" id="185202"/>
    <lineage>
        <taxon>Eukaryota</taxon>
        <taxon>Viridiplantae</taxon>
        <taxon>Streptophyta</taxon>
        <taxon>Embryophyta</taxon>
        <taxon>Tracheophyta</taxon>
        <taxon>Spermatophyta</taxon>
        <taxon>Magnoliopsida</taxon>
        <taxon>eudicotyledons</taxon>
        <taxon>Gunneridae</taxon>
        <taxon>Pentapetalae</taxon>
        <taxon>asterids</taxon>
        <taxon>campanulids</taxon>
        <taxon>Asterales</taxon>
        <taxon>Asteraceae</taxon>
        <taxon>Asteroideae</taxon>
        <taxon>Heliantheae alliance</taxon>
        <taxon>Millerieae</taxon>
        <taxon>Smallanthus</taxon>
    </lineage>
</organism>
<keyword evidence="2" id="KW-1185">Reference proteome</keyword>
<comment type="caution">
    <text evidence="1">The sequence shown here is derived from an EMBL/GenBank/DDBJ whole genome shotgun (WGS) entry which is preliminary data.</text>
</comment>
<reference evidence="1 2" key="2">
    <citation type="journal article" date="2022" name="Mol. Ecol. Resour.">
        <title>The genomes of chicory, endive, great burdock and yacon provide insights into Asteraceae paleo-polyploidization history and plant inulin production.</title>
        <authorList>
            <person name="Fan W."/>
            <person name="Wang S."/>
            <person name="Wang H."/>
            <person name="Wang A."/>
            <person name="Jiang F."/>
            <person name="Liu H."/>
            <person name="Zhao H."/>
            <person name="Xu D."/>
            <person name="Zhang Y."/>
        </authorList>
    </citation>
    <scope>NUCLEOTIDE SEQUENCE [LARGE SCALE GENOMIC DNA]</scope>
    <source>
        <strain evidence="2">cv. Yunnan</strain>
        <tissue evidence="1">Leaves</tissue>
    </source>
</reference>
<proteinExistence type="predicted"/>
<evidence type="ECO:0000313" key="1">
    <source>
        <dbReference type="EMBL" id="KAI3797582.1"/>
    </source>
</evidence>
<accession>A0ACB9HPQ0</accession>
<evidence type="ECO:0000313" key="2">
    <source>
        <dbReference type="Proteomes" id="UP001056120"/>
    </source>
</evidence>
<sequence length="72" mass="7870">MVHIVHCELFGLGVANIFRSFFSTYPATGSFSRSAVNHESGAQTGLSRISMGIIICSALLFMTPLFEYIPQV</sequence>
<protein>
    <submittedName>
        <fullName evidence="1">Uncharacterized protein</fullName>
    </submittedName>
</protein>
<dbReference type="Proteomes" id="UP001056120">
    <property type="component" value="Linkage Group LG11"/>
</dbReference>
<gene>
    <name evidence="1" type="ORF">L1987_32841</name>
</gene>
<reference evidence="2" key="1">
    <citation type="journal article" date="2022" name="Mol. Ecol. Resour.">
        <title>The genomes of chicory, endive, great burdock and yacon provide insights into Asteraceae palaeo-polyploidization history and plant inulin production.</title>
        <authorList>
            <person name="Fan W."/>
            <person name="Wang S."/>
            <person name="Wang H."/>
            <person name="Wang A."/>
            <person name="Jiang F."/>
            <person name="Liu H."/>
            <person name="Zhao H."/>
            <person name="Xu D."/>
            <person name="Zhang Y."/>
        </authorList>
    </citation>
    <scope>NUCLEOTIDE SEQUENCE [LARGE SCALE GENOMIC DNA]</scope>
    <source>
        <strain evidence="2">cv. Yunnan</strain>
    </source>
</reference>